<name>A0A250KN60_9GAMM</name>
<dbReference type="OrthoDB" id="9782972at2"/>
<proteinExistence type="inferred from homology"/>
<dbReference type="KEGG" id="mmai:sS8_1123"/>
<dbReference type="SUPFAM" id="SSF51338">
    <property type="entry name" value="Composite domain of metallo-dependent hydrolases"/>
    <property type="match status" value="1"/>
</dbReference>
<organism evidence="3 4">
    <name type="scientific">Methylocaldum marinum</name>
    <dbReference type="NCBI Taxonomy" id="1432792"/>
    <lineage>
        <taxon>Bacteria</taxon>
        <taxon>Pseudomonadati</taxon>
        <taxon>Pseudomonadota</taxon>
        <taxon>Gammaproteobacteria</taxon>
        <taxon>Methylococcales</taxon>
        <taxon>Methylococcaceae</taxon>
        <taxon>Methylocaldum</taxon>
    </lineage>
</organism>
<dbReference type="Gene3D" id="2.30.40.10">
    <property type="entry name" value="Urease, subunit C, domain 1"/>
    <property type="match status" value="1"/>
</dbReference>
<dbReference type="AlphaFoldDB" id="A0A250KN60"/>
<dbReference type="GO" id="GO:0016810">
    <property type="term" value="F:hydrolase activity, acting on carbon-nitrogen (but not peptide) bonds"/>
    <property type="evidence" value="ECO:0007669"/>
    <property type="project" value="InterPro"/>
</dbReference>
<dbReference type="PANTHER" id="PTHR43794">
    <property type="entry name" value="AMINOHYDROLASE SSNA-RELATED"/>
    <property type="match status" value="1"/>
</dbReference>
<dbReference type="Proteomes" id="UP000266313">
    <property type="component" value="Chromosome"/>
</dbReference>
<reference evidence="3 4" key="1">
    <citation type="submission" date="2016-12" db="EMBL/GenBank/DDBJ databases">
        <title>Genome sequencing of Methylocaldum marinum.</title>
        <authorList>
            <person name="Takeuchi M."/>
            <person name="Kamagata Y."/>
            <person name="Hiraoka S."/>
            <person name="Oshima K."/>
            <person name="Hattori M."/>
            <person name="Iwasaki W."/>
        </authorList>
    </citation>
    <scope>NUCLEOTIDE SEQUENCE [LARGE SCALE GENOMIC DNA]</scope>
    <source>
        <strain evidence="3 4">S8</strain>
    </source>
</reference>
<dbReference type="RefSeq" id="WP_145986424.1">
    <property type="nucleotide sequence ID" value="NZ_AP017928.1"/>
</dbReference>
<comment type="similarity">
    <text evidence="1">Belongs to the metallo-dependent hydrolases superfamily. ATZ/TRZ family.</text>
</comment>
<sequence length="146" mass="15873">MTENVRLRILAVSVFFLAVWISLFCSVSLAGSARTLIRNADLVLTMDPSVGTGDLGIIERADILIENDKIAAVGRHLRSPGARVVDATGKIVMPGFVDGHNHLWQSLIRGCGTDQDLLGWFDTCVRPLFDPKIALTRSVTCAWLPG</sequence>
<dbReference type="EMBL" id="AP017928">
    <property type="protein sequence ID" value="BBA33085.1"/>
    <property type="molecule type" value="Genomic_DNA"/>
</dbReference>
<keyword evidence="2" id="KW-0378">Hydrolase</keyword>
<evidence type="ECO:0000313" key="4">
    <source>
        <dbReference type="Proteomes" id="UP000266313"/>
    </source>
</evidence>
<dbReference type="InterPro" id="IPR050287">
    <property type="entry name" value="MTA/SAH_deaminase"/>
</dbReference>
<dbReference type="PANTHER" id="PTHR43794:SF11">
    <property type="entry name" value="AMIDOHYDROLASE-RELATED DOMAIN-CONTAINING PROTEIN"/>
    <property type="match status" value="1"/>
</dbReference>
<protein>
    <submittedName>
        <fullName evidence="3">S-adenosylhomocysteine deaminase</fullName>
    </submittedName>
</protein>
<evidence type="ECO:0000313" key="3">
    <source>
        <dbReference type="EMBL" id="BBA33085.1"/>
    </source>
</evidence>
<evidence type="ECO:0000256" key="1">
    <source>
        <dbReference type="ARBA" id="ARBA00006745"/>
    </source>
</evidence>
<dbReference type="Gene3D" id="3.20.20.140">
    <property type="entry name" value="Metal-dependent hydrolases"/>
    <property type="match status" value="1"/>
</dbReference>
<keyword evidence="4" id="KW-1185">Reference proteome</keyword>
<gene>
    <name evidence="3" type="ORF">sS8_1123</name>
</gene>
<evidence type="ECO:0000256" key="2">
    <source>
        <dbReference type="ARBA" id="ARBA00022801"/>
    </source>
</evidence>
<accession>A0A250KN60</accession>
<dbReference type="InterPro" id="IPR011059">
    <property type="entry name" value="Metal-dep_hydrolase_composite"/>
</dbReference>